<keyword evidence="3" id="KW-1185">Reference proteome</keyword>
<evidence type="ECO:0000313" key="2">
    <source>
        <dbReference type="EMBL" id="KJB76181.1"/>
    </source>
</evidence>
<organism evidence="2 3">
    <name type="scientific">Gossypium raimondii</name>
    <name type="common">Peruvian cotton</name>
    <name type="synonym">Gossypium klotzschianum subsp. raimondii</name>
    <dbReference type="NCBI Taxonomy" id="29730"/>
    <lineage>
        <taxon>Eukaryota</taxon>
        <taxon>Viridiplantae</taxon>
        <taxon>Streptophyta</taxon>
        <taxon>Embryophyta</taxon>
        <taxon>Tracheophyta</taxon>
        <taxon>Spermatophyta</taxon>
        <taxon>Magnoliopsida</taxon>
        <taxon>eudicotyledons</taxon>
        <taxon>Gunneridae</taxon>
        <taxon>Pentapetalae</taxon>
        <taxon>rosids</taxon>
        <taxon>malvids</taxon>
        <taxon>Malvales</taxon>
        <taxon>Malvaceae</taxon>
        <taxon>Malvoideae</taxon>
        <taxon>Gossypium</taxon>
    </lineage>
</organism>
<dbReference type="Proteomes" id="UP000032304">
    <property type="component" value="Chromosome 12"/>
</dbReference>
<gene>
    <name evidence="2" type="ORF">B456_012G076500</name>
</gene>
<dbReference type="InterPro" id="IPR025314">
    <property type="entry name" value="DUF4219"/>
</dbReference>
<dbReference type="AlphaFoldDB" id="A0A0D2V2X8"/>
<feature type="domain" description="DUF4219" evidence="1">
    <location>
        <begin position="13"/>
        <end position="37"/>
    </location>
</feature>
<evidence type="ECO:0000313" key="3">
    <source>
        <dbReference type="Proteomes" id="UP000032304"/>
    </source>
</evidence>
<evidence type="ECO:0000259" key="1">
    <source>
        <dbReference type="Pfam" id="PF13961"/>
    </source>
</evidence>
<dbReference type="Pfam" id="PF13961">
    <property type="entry name" value="DUF4219"/>
    <property type="match status" value="1"/>
</dbReference>
<dbReference type="OMA" id="KWKINAG"/>
<accession>A0A0D2V2X8</accession>
<name>A0A0D2V2X8_GOSRA</name>
<dbReference type="EMBL" id="CM001751">
    <property type="protein sequence ID" value="KJB76181.1"/>
    <property type="molecule type" value="Genomic_DNA"/>
</dbReference>
<protein>
    <recommendedName>
        <fullName evidence="1">DUF4219 domain-containing protein</fullName>
    </recommendedName>
</protein>
<sequence length="75" mass="8782">MSDLHVIGGVKKLNNQNYKSWSTRMMLYLQGQNLWEVPTSDMMRKWKIKVGKSMCVLKMTIEKDALEHIRDAKTP</sequence>
<proteinExistence type="predicted"/>
<dbReference type="Gramene" id="KJB76181">
    <property type="protein sequence ID" value="KJB76181"/>
    <property type="gene ID" value="B456_012G076500"/>
</dbReference>
<reference evidence="2 3" key="1">
    <citation type="journal article" date="2012" name="Nature">
        <title>Repeated polyploidization of Gossypium genomes and the evolution of spinnable cotton fibres.</title>
        <authorList>
            <person name="Paterson A.H."/>
            <person name="Wendel J.F."/>
            <person name="Gundlach H."/>
            <person name="Guo H."/>
            <person name="Jenkins J."/>
            <person name="Jin D."/>
            <person name="Llewellyn D."/>
            <person name="Showmaker K.C."/>
            <person name="Shu S."/>
            <person name="Udall J."/>
            <person name="Yoo M.J."/>
            <person name="Byers R."/>
            <person name="Chen W."/>
            <person name="Doron-Faigenboim A."/>
            <person name="Duke M.V."/>
            <person name="Gong L."/>
            <person name="Grimwood J."/>
            <person name="Grover C."/>
            <person name="Grupp K."/>
            <person name="Hu G."/>
            <person name="Lee T.H."/>
            <person name="Li J."/>
            <person name="Lin L."/>
            <person name="Liu T."/>
            <person name="Marler B.S."/>
            <person name="Page J.T."/>
            <person name="Roberts A.W."/>
            <person name="Romanel E."/>
            <person name="Sanders W.S."/>
            <person name="Szadkowski E."/>
            <person name="Tan X."/>
            <person name="Tang H."/>
            <person name="Xu C."/>
            <person name="Wang J."/>
            <person name="Wang Z."/>
            <person name="Zhang D."/>
            <person name="Zhang L."/>
            <person name="Ashrafi H."/>
            <person name="Bedon F."/>
            <person name="Bowers J.E."/>
            <person name="Brubaker C.L."/>
            <person name="Chee P.W."/>
            <person name="Das S."/>
            <person name="Gingle A.R."/>
            <person name="Haigler C.H."/>
            <person name="Harker D."/>
            <person name="Hoffmann L.V."/>
            <person name="Hovav R."/>
            <person name="Jones D.C."/>
            <person name="Lemke C."/>
            <person name="Mansoor S."/>
            <person name="ur Rahman M."/>
            <person name="Rainville L.N."/>
            <person name="Rambani A."/>
            <person name="Reddy U.K."/>
            <person name="Rong J.K."/>
            <person name="Saranga Y."/>
            <person name="Scheffler B.E."/>
            <person name="Scheffler J.A."/>
            <person name="Stelly D.M."/>
            <person name="Triplett B.A."/>
            <person name="Van Deynze A."/>
            <person name="Vaslin M.F."/>
            <person name="Waghmare V.N."/>
            <person name="Walford S.A."/>
            <person name="Wright R.J."/>
            <person name="Zaki E.A."/>
            <person name="Zhang T."/>
            <person name="Dennis E.S."/>
            <person name="Mayer K.F."/>
            <person name="Peterson D.G."/>
            <person name="Rokhsar D.S."/>
            <person name="Wang X."/>
            <person name="Schmutz J."/>
        </authorList>
    </citation>
    <scope>NUCLEOTIDE SEQUENCE [LARGE SCALE GENOMIC DNA]</scope>
</reference>
<dbReference type="eggNOG" id="ENOG502RZ5B">
    <property type="taxonomic scope" value="Eukaryota"/>
</dbReference>